<reference evidence="1 2" key="1">
    <citation type="submission" date="2023-07" db="EMBL/GenBank/DDBJ databases">
        <title>Genomic Encyclopedia of Type Strains, Phase IV (KMG-IV): sequencing the most valuable type-strain genomes for metagenomic binning, comparative biology and taxonomic classification.</title>
        <authorList>
            <person name="Goeker M."/>
        </authorList>
    </citation>
    <scope>NUCLEOTIDE SEQUENCE [LARGE SCALE GENOMIC DNA]</scope>
    <source>
        <strain evidence="1 2">DSM 15049</strain>
    </source>
</reference>
<dbReference type="RefSeq" id="WP_307504932.1">
    <property type="nucleotide sequence ID" value="NZ_BAAACE010000028.1"/>
</dbReference>
<gene>
    <name evidence="1" type="ORF">QOZ92_001316</name>
</gene>
<proteinExistence type="predicted"/>
<sequence>MDDFLVNLNSDIKRCEEVLKLNNYLEIVIAIEELTDKYKDDIDGLESSNDRVWNFSKKDLEFLMDKLLSKRNEILKTYINSNVNIEKLIGNLKVRIKNDNSLSEITKLEVIENIDCIEEIYNGNLDKDLTWQKIKKYAKWTLKQDVNIGTSILNLINTIINNKKDS</sequence>
<organism evidence="1 2">
    <name type="scientific">Paraclostridium ghonii</name>
    <dbReference type="NCBI Taxonomy" id="29358"/>
    <lineage>
        <taxon>Bacteria</taxon>
        <taxon>Bacillati</taxon>
        <taxon>Bacillota</taxon>
        <taxon>Clostridia</taxon>
        <taxon>Peptostreptococcales</taxon>
        <taxon>Peptostreptococcaceae</taxon>
        <taxon>Paraclostridium</taxon>
    </lineage>
</organism>
<accession>A0ABU0MZ58</accession>
<comment type="caution">
    <text evidence="1">The sequence shown here is derived from an EMBL/GenBank/DDBJ whole genome shotgun (WGS) entry which is preliminary data.</text>
</comment>
<keyword evidence="2" id="KW-1185">Reference proteome</keyword>
<evidence type="ECO:0000313" key="1">
    <source>
        <dbReference type="EMBL" id="MDQ0556203.1"/>
    </source>
</evidence>
<dbReference type="EMBL" id="JAUSWG010000004">
    <property type="protein sequence ID" value="MDQ0556203.1"/>
    <property type="molecule type" value="Genomic_DNA"/>
</dbReference>
<protein>
    <submittedName>
        <fullName evidence="1">Uncharacterized protein</fullName>
    </submittedName>
</protein>
<name>A0ABU0MZ58_9FIRM</name>
<evidence type="ECO:0000313" key="2">
    <source>
        <dbReference type="Proteomes" id="UP001232584"/>
    </source>
</evidence>
<dbReference type="Proteomes" id="UP001232584">
    <property type="component" value="Unassembled WGS sequence"/>
</dbReference>